<protein>
    <submittedName>
        <fullName evidence="1">Uncharacterized protein</fullName>
    </submittedName>
</protein>
<accession>A0ACC3SG91</accession>
<sequence length="479" mass="54399">MGCLCDRGDSSGTLPVDDVLLSDQGARLVSDPVFGDQFTVKQSLPKHPLTSDFVEPLAGRTNLVTAEFQEWKTWRSAFNPGFSASHLMTLVPGIVTNVSIFCDILREHARKNDLFRLEKHATRLTIDIIGKVVLDLDFKSQRGEHELVSAFESQVAWQPVGAMFRPTELINIFRPFVQWRNTRTMDRCVARELDKRFATLEERSKQKNIIDLALNTYLKENPPAKTQSVNRTMDSRFKQAAIDNIKVFIFAGHDTSSSAICYAFYHLSRNPETLAAVRKEHDAVFGTDVSKVGEIIEQEPHLINKLDWTMAVIREVLRLHPPASTIRIGNKDFFLNDPTTNEQWPTDDFMLFPVNINYHRSGKLWSDPNRFRPQRWLAHAPPPEGANRDAYVAFSKGNRNCIGQELALIEIKIVLAMAVRCFDFSVRYDELDKLKGDKSGYPSDSSGIQEQFGDEAYQIQLGTAKPREGLPCRVKLRDV</sequence>
<dbReference type="EMBL" id="JAMKPW020000018">
    <property type="protein sequence ID" value="KAK8209010.1"/>
    <property type="molecule type" value="Genomic_DNA"/>
</dbReference>
<reference evidence="1" key="1">
    <citation type="submission" date="2024-02" db="EMBL/GenBank/DDBJ databases">
        <title>Metagenome Assembled Genome of Zalaria obscura JY119.</title>
        <authorList>
            <person name="Vighnesh L."/>
            <person name="Jagadeeshwari U."/>
            <person name="Venkata Ramana C."/>
            <person name="Sasikala C."/>
        </authorList>
    </citation>
    <scope>NUCLEOTIDE SEQUENCE</scope>
    <source>
        <strain evidence="1">JY119</strain>
    </source>
</reference>
<name>A0ACC3SG91_9PEZI</name>
<keyword evidence="2" id="KW-1185">Reference proteome</keyword>
<comment type="caution">
    <text evidence="1">The sequence shown here is derived from an EMBL/GenBank/DDBJ whole genome shotgun (WGS) entry which is preliminary data.</text>
</comment>
<gene>
    <name evidence="1" type="ORF">M8818_003974</name>
</gene>
<proteinExistence type="predicted"/>
<evidence type="ECO:0000313" key="1">
    <source>
        <dbReference type="EMBL" id="KAK8209010.1"/>
    </source>
</evidence>
<evidence type="ECO:0000313" key="2">
    <source>
        <dbReference type="Proteomes" id="UP001320706"/>
    </source>
</evidence>
<organism evidence="1 2">
    <name type="scientific">Zalaria obscura</name>
    <dbReference type="NCBI Taxonomy" id="2024903"/>
    <lineage>
        <taxon>Eukaryota</taxon>
        <taxon>Fungi</taxon>
        <taxon>Dikarya</taxon>
        <taxon>Ascomycota</taxon>
        <taxon>Pezizomycotina</taxon>
        <taxon>Dothideomycetes</taxon>
        <taxon>Dothideomycetidae</taxon>
        <taxon>Dothideales</taxon>
        <taxon>Zalariaceae</taxon>
        <taxon>Zalaria</taxon>
    </lineage>
</organism>
<dbReference type="Proteomes" id="UP001320706">
    <property type="component" value="Unassembled WGS sequence"/>
</dbReference>